<proteinExistence type="predicted"/>
<reference evidence="1" key="1">
    <citation type="submission" date="2021-06" db="EMBL/GenBank/DDBJ databases">
        <authorList>
            <person name="Gannon L."/>
            <person name="Redgwell R T."/>
            <person name="Michniewski S."/>
            <person name="Harrison D C."/>
            <person name="Millard A."/>
        </authorList>
    </citation>
    <scope>NUCLEOTIDE SEQUENCE</scope>
</reference>
<gene>
    <name evidence="1" type="ORF">SLAVMIC_00590</name>
</gene>
<dbReference type="EMBL" id="OU342829">
    <property type="protein sequence ID" value="CAG7580886.1"/>
    <property type="molecule type" value="Genomic_DNA"/>
</dbReference>
<organism evidence="1">
    <name type="scientific">uncultured marine phage</name>
    <dbReference type="NCBI Taxonomy" id="707152"/>
    <lineage>
        <taxon>Viruses</taxon>
        <taxon>environmental samples</taxon>
    </lineage>
</organism>
<sequence>MAFYDLKDIRTIYIVRMTDNHLEHSVIGVTESIEDAYKISQHYIKVNPEGEKFSLSLEDVEHILNNTGKNYVELSSTFTMNDWFNKDYKTLDNCKWKFMISKSATSTVEMR</sequence>
<protein>
    <submittedName>
        <fullName evidence="1">Uncharacterized protein</fullName>
    </submittedName>
</protein>
<evidence type="ECO:0000313" key="1">
    <source>
        <dbReference type="EMBL" id="CAG7580886.1"/>
    </source>
</evidence>
<name>A0A8D9CAA4_9VIRU</name>
<accession>A0A8D9CAA4</accession>